<dbReference type="GO" id="GO:0017148">
    <property type="term" value="P:negative regulation of translation"/>
    <property type="evidence" value="ECO:0007669"/>
    <property type="project" value="UniProtKB-UniRule"/>
</dbReference>
<dbReference type="InterPro" id="IPR043519">
    <property type="entry name" value="NT_sf"/>
</dbReference>
<dbReference type="InterPro" id="IPR004394">
    <property type="entry name" value="Iojap/RsfS/C7orf30"/>
</dbReference>
<reference evidence="3 4" key="1">
    <citation type="submission" date="2013-09" db="EMBL/GenBank/DDBJ databases">
        <authorList>
            <person name="Durkin A.S."/>
            <person name="Haft D.R."/>
            <person name="McCorrison J."/>
            <person name="Torralba M."/>
            <person name="Gillis M."/>
            <person name="Haft D.H."/>
            <person name="Methe B."/>
            <person name="Sutton G."/>
            <person name="Nelson K.E."/>
        </authorList>
    </citation>
    <scope>NUCLEOTIDE SEQUENCE [LARGE SCALE GENOMIC DNA]</scope>
    <source>
        <strain evidence="3 4">BV3C16-1</strain>
    </source>
</reference>
<dbReference type="Gene3D" id="3.30.460.10">
    <property type="entry name" value="Beta Polymerase, domain 2"/>
    <property type="match status" value="1"/>
</dbReference>
<sequence>MNTNVKEYEIIAKSIADKKGWNIVILDMSETTILADCFVICSARNVRQAQSIADAVEEALKKEGRAVRHREGYTGGRWILLDTGDTVVHIFMEQERDYYGLENVWSDTERIPFEGA</sequence>
<evidence type="ECO:0000313" key="3">
    <source>
        <dbReference type="EMBL" id="ERT58381.1"/>
    </source>
</evidence>
<dbReference type="NCBIfam" id="TIGR00090">
    <property type="entry name" value="rsfS_iojap_ybeB"/>
    <property type="match status" value="1"/>
</dbReference>
<keyword evidence="4" id="KW-1185">Reference proteome</keyword>
<comment type="function">
    <text evidence="2">Functions as a ribosomal silencing factor. Interacts with ribosomal protein uL14 (rplN), blocking formation of intersubunit bridge B8. Prevents association of the 30S and 50S ribosomal subunits and the formation of functional ribosomes, thus repressing translation.</text>
</comment>
<dbReference type="STRING" id="1111454.HMPREF1250_1107"/>
<protein>
    <recommendedName>
        <fullName evidence="2">Ribosomal silencing factor RsfS</fullName>
    </recommendedName>
</protein>
<dbReference type="RefSeq" id="WP_023054101.1">
    <property type="nucleotide sequence ID" value="NZ_AWXA01000043.1"/>
</dbReference>
<comment type="subunit">
    <text evidence="2">Interacts with ribosomal protein uL14 (rplN).</text>
</comment>
<dbReference type="eggNOG" id="COG0799">
    <property type="taxonomic scope" value="Bacteria"/>
</dbReference>
<accession>U7UGE3</accession>
<dbReference type="GO" id="GO:0042256">
    <property type="term" value="P:cytosolic ribosome assembly"/>
    <property type="evidence" value="ECO:0007669"/>
    <property type="project" value="UniProtKB-UniRule"/>
</dbReference>
<dbReference type="GO" id="GO:0090071">
    <property type="term" value="P:negative regulation of ribosome biogenesis"/>
    <property type="evidence" value="ECO:0007669"/>
    <property type="project" value="UniProtKB-UniRule"/>
</dbReference>
<dbReference type="PANTHER" id="PTHR21043">
    <property type="entry name" value="IOJAP SUPERFAMILY ORTHOLOG"/>
    <property type="match status" value="1"/>
</dbReference>
<comment type="caution">
    <text evidence="3">The sequence shown here is derived from an EMBL/GenBank/DDBJ whole genome shotgun (WGS) entry which is preliminary data.</text>
</comment>
<dbReference type="GO" id="GO:0043023">
    <property type="term" value="F:ribosomal large subunit binding"/>
    <property type="evidence" value="ECO:0007669"/>
    <property type="project" value="TreeGrafter"/>
</dbReference>
<dbReference type="Proteomes" id="UP000017090">
    <property type="component" value="Unassembled WGS sequence"/>
</dbReference>
<keyword evidence="2" id="KW-0810">Translation regulation</keyword>
<comment type="subcellular location">
    <subcellularLocation>
        <location evidence="2">Cytoplasm</location>
    </subcellularLocation>
</comment>
<evidence type="ECO:0000313" key="4">
    <source>
        <dbReference type="Proteomes" id="UP000017090"/>
    </source>
</evidence>
<dbReference type="SUPFAM" id="SSF81301">
    <property type="entry name" value="Nucleotidyltransferase"/>
    <property type="match status" value="1"/>
</dbReference>
<dbReference type="Pfam" id="PF02410">
    <property type="entry name" value="RsfS"/>
    <property type="match status" value="1"/>
</dbReference>
<evidence type="ECO:0000256" key="1">
    <source>
        <dbReference type="ARBA" id="ARBA00010574"/>
    </source>
</evidence>
<dbReference type="AlphaFoldDB" id="U7UGE3"/>
<dbReference type="HAMAP" id="MF_01477">
    <property type="entry name" value="Iojap_RsfS"/>
    <property type="match status" value="1"/>
</dbReference>
<proteinExistence type="inferred from homology"/>
<keyword evidence="2" id="KW-0678">Repressor</keyword>
<name>U7UGE3_9FIRM</name>
<keyword evidence="2" id="KW-0963">Cytoplasm</keyword>
<dbReference type="OrthoDB" id="9793681at2"/>
<gene>
    <name evidence="2 3" type="primary">rsfS</name>
    <name evidence="3" type="ORF">HMPREF1250_1107</name>
</gene>
<dbReference type="EMBL" id="AWXA01000043">
    <property type="protein sequence ID" value="ERT58381.1"/>
    <property type="molecule type" value="Genomic_DNA"/>
</dbReference>
<dbReference type="GO" id="GO:0005737">
    <property type="term" value="C:cytoplasm"/>
    <property type="evidence" value="ECO:0007669"/>
    <property type="project" value="UniProtKB-SubCell"/>
</dbReference>
<organism evidence="3 4">
    <name type="scientific">Megasphaera vaginalis</name>
    <name type="common">ex Srinivasan et al. 2021</name>
    <dbReference type="NCBI Taxonomy" id="1111454"/>
    <lineage>
        <taxon>Bacteria</taxon>
        <taxon>Bacillati</taxon>
        <taxon>Bacillota</taxon>
        <taxon>Negativicutes</taxon>
        <taxon>Veillonellales</taxon>
        <taxon>Veillonellaceae</taxon>
        <taxon>Megasphaera</taxon>
    </lineage>
</organism>
<comment type="similarity">
    <text evidence="1 2">Belongs to the Iojap/RsfS family.</text>
</comment>
<dbReference type="PANTHER" id="PTHR21043:SF0">
    <property type="entry name" value="MITOCHONDRIAL ASSEMBLY OF RIBOSOMAL LARGE SUBUNIT PROTEIN 1"/>
    <property type="match status" value="1"/>
</dbReference>
<dbReference type="PATRIC" id="fig|1111454.3.peg.1651"/>
<evidence type="ECO:0000256" key="2">
    <source>
        <dbReference type="HAMAP-Rule" id="MF_01477"/>
    </source>
</evidence>